<dbReference type="EMBL" id="JADQTO010000006">
    <property type="protein sequence ID" value="MBG0562854.1"/>
    <property type="molecule type" value="Genomic_DNA"/>
</dbReference>
<dbReference type="Pfam" id="PF04984">
    <property type="entry name" value="Phage_sheath_1"/>
    <property type="match status" value="1"/>
</dbReference>
<evidence type="ECO:0000259" key="2">
    <source>
        <dbReference type="Pfam" id="PF04984"/>
    </source>
</evidence>
<dbReference type="InterPro" id="IPR035089">
    <property type="entry name" value="Phage_sheath_subtilisin"/>
</dbReference>
<gene>
    <name evidence="3" type="ORF">I4J89_15460</name>
</gene>
<comment type="caution">
    <text evidence="3">The sequence shown here is derived from an EMBL/GenBank/DDBJ whole genome shotgun (WGS) entry which is preliminary data.</text>
</comment>
<keyword evidence="4" id="KW-1185">Reference proteome</keyword>
<reference evidence="3" key="1">
    <citation type="submission" date="2020-11" db="EMBL/GenBank/DDBJ databases">
        <title>Isolation and identification of active actinomycetes.</title>
        <authorList>
            <person name="Sun X."/>
        </authorList>
    </citation>
    <scope>NUCLEOTIDE SEQUENCE</scope>
    <source>
        <strain evidence="3">NEAU-A11</strain>
    </source>
</reference>
<dbReference type="PANTHER" id="PTHR35861">
    <property type="match status" value="1"/>
</dbReference>
<organism evidence="3 4">
    <name type="scientific">Actinoplanes aureus</name>
    <dbReference type="NCBI Taxonomy" id="2792083"/>
    <lineage>
        <taxon>Bacteria</taxon>
        <taxon>Bacillati</taxon>
        <taxon>Actinomycetota</taxon>
        <taxon>Actinomycetes</taxon>
        <taxon>Micromonosporales</taxon>
        <taxon>Micromonosporaceae</taxon>
        <taxon>Actinoplanes</taxon>
    </lineage>
</organism>
<comment type="similarity">
    <text evidence="1">Belongs to the myoviridae tail sheath protein family.</text>
</comment>
<dbReference type="AlphaFoldDB" id="A0A931C3S9"/>
<sequence>MTTELLPGLRVSVTTPEPEPDPARTDVAALLGGFRRGPVGTACRVRSWTEAQQLFGSIDGRHRTPYAVRGFFANGGRTAWLIRIGGAGAATASATWTVAARGADGEWPADTPARGGFRHSAYRIEATSPGAWANQTRVSITFRASSVAGPPVVSLRVLTPGEPAETFAEVPPADVVERLTASRLIRLVPAPGSESPGQRQTGPLTRRWDLTLGATRETAGADPVPAEPAYREAFAVQSALPEPALVAIPDLGAHFTGAEQRRTLVRDLLAEIAPLNDRLAVLDVTAGEPASADGIRAWLAGLTSAGERDLRRSAAVYHPEVRVPDPADPLGGLRSVPASGHVTGLIARLDAERGAHHTPANAALLEVVDLAVVHPEEQEALLFGAGVNLLRAPAGRGPLVWGGRTLAVRPPAGGDPDGTVPDDAVPGVRFIAHRRLVHLLVRAARRVAEPLIFEVNGPELRFALVRGITSVLLAAYRSGALAGNRPEEAFAVVCDERNNPPDADPATVVCDIGVAPANPMEFIDIRLVLGQDRALEVIEQ</sequence>
<dbReference type="RefSeq" id="WP_196414645.1">
    <property type="nucleotide sequence ID" value="NZ_JADQTO010000006.1"/>
</dbReference>
<dbReference type="Proteomes" id="UP000598146">
    <property type="component" value="Unassembled WGS sequence"/>
</dbReference>
<name>A0A931C3S9_9ACTN</name>
<dbReference type="PANTHER" id="PTHR35861:SF1">
    <property type="entry name" value="PHAGE TAIL SHEATH PROTEIN"/>
    <property type="match status" value="1"/>
</dbReference>
<protein>
    <submittedName>
        <fullName evidence="3">Phage tail sheath family protein</fullName>
    </submittedName>
</protein>
<dbReference type="InterPro" id="IPR052042">
    <property type="entry name" value="Tail_sheath_structural"/>
</dbReference>
<proteinExistence type="inferred from homology"/>
<evidence type="ECO:0000256" key="1">
    <source>
        <dbReference type="ARBA" id="ARBA00008005"/>
    </source>
</evidence>
<feature type="domain" description="Tail sheath protein subtilisin-like" evidence="2">
    <location>
        <begin position="317"/>
        <end position="406"/>
    </location>
</feature>
<dbReference type="Gene3D" id="3.40.50.11780">
    <property type="match status" value="2"/>
</dbReference>
<accession>A0A931C3S9</accession>
<evidence type="ECO:0000313" key="3">
    <source>
        <dbReference type="EMBL" id="MBG0562854.1"/>
    </source>
</evidence>
<evidence type="ECO:0000313" key="4">
    <source>
        <dbReference type="Proteomes" id="UP000598146"/>
    </source>
</evidence>